<keyword evidence="4 8" id="KW-0378">Hydrolase</keyword>
<dbReference type="Proteomes" id="UP000332515">
    <property type="component" value="Unassembled WGS sequence"/>
</dbReference>
<keyword evidence="2 8" id="KW-0645">Protease</keyword>
<keyword evidence="7" id="KW-0456">Lyase</keyword>
<dbReference type="PANTHER" id="PTHR13604">
    <property type="entry name" value="DC12-RELATED"/>
    <property type="match status" value="1"/>
</dbReference>
<keyword evidence="10" id="KW-1185">Reference proteome</keyword>
<evidence type="ECO:0000256" key="2">
    <source>
        <dbReference type="ARBA" id="ARBA00022670"/>
    </source>
</evidence>
<protein>
    <recommendedName>
        <fullName evidence="8">Abasic site processing protein</fullName>
        <ecNumber evidence="8">3.4.-.-</ecNumber>
    </recommendedName>
</protein>
<evidence type="ECO:0000256" key="4">
    <source>
        <dbReference type="ARBA" id="ARBA00022801"/>
    </source>
</evidence>
<dbReference type="GO" id="GO:0006508">
    <property type="term" value="P:proteolysis"/>
    <property type="evidence" value="ECO:0007669"/>
    <property type="project" value="UniProtKB-KW"/>
</dbReference>
<keyword evidence="6" id="KW-0238">DNA-binding</keyword>
<keyword evidence="3" id="KW-0227">DNA damage</keyword>
<dbReference type="Pfam" id="PF02586">
    <property type="entry name" value="SRAP"/>
    <property type="match status" value="1"/>
</dbReference>
<evidence type="ECO:0000256" key="5">
    <source>
        <dbReference type="ARBA" id="ARBA00023124"/>
    </source>
</evidence>
<keyword evidence="5" id="KW-0190">Covalent protein-DNA linkage</keyword>
<sequence length="224" mass="24861">MCGRIIQYRGAKAYAELLGLDIEDAALPNAPARYNATPGQDLVAFRRHPESGRIVPSLLRWGLIPHWAKDPAIAWRLINARSETVARLPAFRSAFAAGRLCVVPVDGFYEWRREGKAKQPFAIARADRRPFALAGLWENWHEPDGEWRRTFTVLTCAANGMMAPLHDRMPVILADADVPRWLAGDGADRLMVPCADDVLEAWPVSPRVNSGREDDADLMAPVAA</sequence>
<dbReference type="RefSeq" id="WP_153479328.1">
    <property type="nucleotide sequence ID" value="NZ_VWNA01000001.1"/>
</dbReference>
<comment type="caution">
    <text evidence="9">The sequence shown here is derived from an EMBL/GenBank/DDBJ whole genome shotgun (WGS) entry which is preliminary data.</text>
</comment>
<dbReference type="Gene3D" id="3.90.1680.10">
    <property type="entry name" value="SOS response associated peptidase-like"/>
    <property type="match status" value="1"/>
</dbReference>
<reference evidence="9 10" key="1">
    <citation type="submission" date="2019-09" db="EMBL/GenBank/DDBJ databases">
        <title>Segnochrobactrum spirostomi gen. nov., sp. nov., isolated from the ciliate Spirostomum cf. yagiui and description of a novel family, Segnochrobactraceae fam. nov. within the order Rhizobiales of the class Alphaproteobacteria.</title>
        <authorList>
            <person name="Akter S."/>
            <person name="Shazib S.U.A."/>
            <person name="Shin M.K."/>
        </authorList>
    </citation>
    <scope>NUCLEOTIDE SEQUENCE [LARGE SCALE GENOMIC DNA]</scope>
    <source>
        <strain evidence="9 10">Sp-1</strain>
    </source>
</reference>
<dbReference type="EC" id="3.4.-.-" evidence="8"/>
<name>A0A6A7Y1K9_9HYPH</name>
<dbReference type="PANTHER" id="PTHR13604:SF0">
    <property type="entry name" value="ABASIC SITE PROCESSING PROTEIN HMCES"/>
    <property type="match status" value="1"/>
</dbReference>
<dbReference type="SUPFAM" id="SSF143081">
    <property type="entry name" value="BB1717-like"/>
    <property type="match status" value="1"/>
</dbReference>
<gene>
    <name evidence="9" type="ORF">F0357_04815</name>
</gene>
<dbReference type="AlphaFoldDB" id="A0A6A7Y1K9"/>
<evidence type="ECO:0000256" key="1">
    <source>
        <dbReference type="ARBA" id="ARBA00008136"/>
    </source>
</evidence>
<evidence type="ECO:0000256" key="7">
    <source>
        <dbReference type="ARBA" id="ARBA00023239"/>
    </source>
</evidence>
<accession>A0A6A7Y1K9</accession>
<comment type="similarity">
    <text evidence="1 8">Belongs to the SOS response-associated peptidase family.</text>
</comment>
<dbReference type="GO" id="GO:0016829">
    <property type="term" value="F:lyase activity"/>
    <property type="evidence" value="ECO:0007669"/>
    <property type="project" value="UniProtKB-KW"/>
</dbReference>
<evidence type="ECO:0000256" key="6">
    <source>
        <dbReference type="ARBA" id="ARBA00023125"/>
    </source>
</evidence>
<organism evidence="9 10">
    <name type="scientific">Segnochrobactrum spirostomi</name>
    <dbReference type="NCBI Taxonomy" id="2608987"/>
    <lineage>
        <taxon>Bacteria</taxon>
        <taxon>Pseudomonadati</taxon>
        <taxon>Pseudomonadota</taxon>
        <taxon>Alphaproteobacteria</taxon>
        <taxon>Hyphomicrobiales</taxon>
        <taxon>Segnochrobactraceae</taxon>
        <taxon>Segnochrobactrum</taxon>
    </lineage>
</organism>
<proteinExistence type="inferred from homology"/>
<evidence type="ECO:0000256" key="8">
    <source>
        <dbReference type="RuleBase" id="RU364100"/>
    </source>
</evidence>
<dbReference type="GO" id="GO:0106300">
    <property type="term" value="P:protein-DNA covalent cross-linking repair"/>
    <property type="evidence" value="ECO:0007669"/>
    <property type="project" value="InterPro"/>
</dbReference>
<evidence type="ECO:0000313" key="9">
    <source>
        <dbReference type="EMBL" id="MQT12001.1"/>
    </source>
</evidence>
<dbReference type="InterPro" id="IPR003738">
    <property type="entry name" value="SRAP"/>
</dbReference>
<dbReference type="GO" id="GO:0003697">
    <property type="term" value="F:single-stranded DNA binding"/>
    <property type="evidence" value="ECO:0007669"/>
    <property type="project" value="InterPro"/>
</dbReference>
<dbReference type="EMBL" id="VWNA01000001">
    <property type="protein sequence ID" value="MQT12001.1"/>
    <property type="molecule type" value="Genomic_DNA"/>
</dbReference>
<evidence type="ECO:0000256" key="3">
    <source>
        <dbReference type="ARBA" id="ARBA00022763"/>
    </source>
</evidence>
<evidence type="ECO:0000313" key="10">
    <source>
        <dbReference type="Proteomes" id="UP000332515"/>
    </source>
</evidence>
<dbReference type="GO" id="GO:0008233">
    <property type="term" value="F:peptidase activity"/>
    <property type="evidence" value="ECO:0007669"/>
    <property type="project" value="UniProtKB-KW"/>
</dbReference>
<dbReference type="InterPro" id="IPR036590">
    <property type="entry name" value="SRAP-like"/>
</dbReference>